<sequence length="455" mass="51723">MLKNIEGRQNIPVMDVLEPQLYRDVFPYEEIPKIRFNNAFVPYNLPETIWITDTTFRDGQQSMASFSVDQIVRLFKLIHKLDNGEGVIRQSEFFLYSEKDREAVRKCQELGYEFPEITSWIRADERDFKLVKEMNIAETGMLMSCSDYHIFKKLKMTRSEAMQHYLTLAMKAMEAGIKPRCHLEDITRADFYGFVVPFVKNLKRLSQETGISVKIRACDTLGVGVPYNGTELPRSVPGIVSELRNGCGLRPEEIEWHGHNDYHNVVTTSTASWLHGGASVNAALLGIGERTGNCPLEAMLFEYAQLKGSLGKVNLPVLNEIVRFFKEELSYTVDPKRPFVGSEFNMTKAGIHADGLLKDESIYNSFDTNKLLNRPVVVKVNQSSGAAGIAAWINTYYHLDTLEKVDKHDPRIATVKRWVDNTYEAGRTEAVSNAEMEQQVKKAFTTGIHQFSLVK</sequence>
<name>A0A4P9C878_EUBML</name>
<reference evidence="3 4" key="1">
    <citation type="submission" date="2018-05" db="EMBL/GenBank/DDBJ databases">
        <title>Genome comparison of Eubacterium sp.</title>
        <authorList>
            <person name="Feng Y."/>
            <person name="Sanchez-Andrea I."/>
            <person name="Stams A.J.M."/>
            <person name="De Vos W.M."/>
        </authorList>
    </citation>
    <scope>NUCLEOTIDE SEQUENCE [LARGE SCALE GENOMIC DNA]</scope>
    <source>
        <strain evidence="3 4">YI</strain>
    </source>
</reference>
<organism evidence="3 4">
    <name type="scientific">Eubacterium maltosivorans</name>
    <dbReference type="NCBI Taxonomy" id="2041044"/>
    <lineage>
        <taxon>Bacteria</taxon>
        <taxon>Bacillati</taxon>
        <taxon>Bacillota</taxon>
        <taxon>Clostridia</taxon>
        <taxon>Eubacteriales</taxon>
        <taxon>Eubacteriaceae</taxon>
        <taxon>Eubacterium</taxon>
    </lineage>
</organism>
<dbReference type="InterPro" id="IPR000891">
    <property type="entry name" value="PYR_CT"/>
</dbReference>
<dbReference type="PANTHER" id="PTHR42880">
    <property type="entry name" value="HOMOCITRATE SYNTHASE"/>
    <property type="match status" value="1"/>
</dbReference>
<dbReference type="CDD" id="cd07947">
    <property type="entry name" value="DRE_TIM_Re_CS"/>
    <property type="match status" value="1"/>
</dbReference>
<keyword evidence="1" id="KW-0808">Transferase</keyword>
<dbReference type="InterPro" id="IPR013785">
    <property type="entry name" value="Aldolase_TIM"/>
</dbReference>
<evidence type="ECO:0000259" key="2">
    <source>
        <dbReference type="PROSITE" id="PS50991"/>
    </source>
</evidence>
<feature type="domain" description="Pyruvate carboxyltransferase" evidence="2">
    <location>
        <begin position="49"/>
        <end position="319"/>
    </location>
</feature>
<dbReference type="Pfam" id="PF00682">
    <property type="entry name" value="HMGL-like"/>
    <property type="match status" value="1"/>
</dbReference>
<dbReference type="SUPFAM" id="SSF51569">
    <property type="entry name" value="Aldolase"/>
    <property type="match status" value="1"/>
</dbReference>
<dbReference type="AlphaFoldDB" id="A0A4P9C878"/>
<evidence type="ECO:0000313" key="4">
    <source>
        <dbReference type="Proteomes" id="UP000218387"/>
    </source>
</evidence>
<proteinExistence type="predicted"/>
<dbReference type="PROSITE" id="PS50991">
    <property type="entry name" value="PYR_CT"/>
    <property type="match status" value="1"/>
</dbReference>
<evidence type="ECO:0000313" key="3">
    <source>
        <dbReference type="EMBL" id="QCT71604.1"/>
    </source>
</evidence>
<dbReference type="GO" id="GO:0016740">
    <property type="term" value="F:transferase activity"/>
    <property type="evidence" value="ECO:0007669"/>
    <property type="project" value="UniProtKB-KW"/>
</dbReference>
<dbReference type="Gene3D" id="3.20.20.70">
    <property type="entry name" value="Aldolase class I"/>
    <property type="match status" value="1"/>
</dbReference>
<dbReference type="PANTHER" id="PTHR42880:SF1">
    <property type="entry name" value="ISOPROPYLMALATE_HOMOCITRATE_CITRAMALATE SYNTHASE FAMILY PROTEIN"/>
    <property type="match status" value="1"/>
</dbReference>
<accession>A0A4P9C878</accession>
<keyword evidence="4" id="KW-1185">Reference proteome</keyword>
<gene>
    <name evidence="3" type="ORF">CPZ25_009790</name>
</gene>
<dbReference type="EMBL" id="CP029487">
    <property type="protein sequence ID" value="QCT71604.1"/>
    <property type="molecule type" value="Genomic_DNA"/>
</dbReference>
<dbReference type="Proteomes" id="UP000218387">
    <property type="component" value="Chromosome"/>
</dbReference>
<protein>
    <submittedName>
        <fullName evidence="3">2-isopropylmalate synthase</fullName>
    </submittedName>
</protein>
<evidence type="ECO:0000256" key="1">
    <source>
        <dbReference type="ARBA" id="ARBA00022679"/>
    </source>
</evidence>
<dbReference type="KEGG" id="emt:CPZ25_009790"/>
<dbReference type="RefSeq" id="WP_096920823.1">
    <property type="nucleotide sequence ID" value="NZ_CP029487.1"/>
</dbReference>